<name>A0A392V6I3_9FABA</name>
<dbReference type="Proteomes" id="UP000265520">
    <property type="component" value="Unassembled WGS sequence"/>
</dbReference>
<feature type="region of interest" description="Disordered" evidence="1">
    <location>
        <begin position="1"/>
        <end position="20"/>
    </location>
</feature>
<organism evidence="2 3">
    <name type="scientific">Trifolium medium</name>
    <dbReference type="NCBI Taxonomy" id="97028"/>
    <lineage>
        <taxon>Eukaryota</taxon>
        <taxon>Viridiplantae</taxon>
        <taxon>Streptophyta</taxon>
        <taxon>Embryophyta</taxon>
        <taxon>Tracheophyta</taxon>
        <taxon>Spermatophyta</taxon>
        <taxon>Magnoliopsida</taxon>
        <taxon>eudicotyledons</taxon>
        <taxon>Gunneridae</taxon>
        <taxon>Pentapetalae</taxon>
        <taxon>rosids</taxon>
        <taxon>fabids</taxon>
        <taxon>Fabales</taxon>
        <taxon>Fabaceae</taxon>
        <taxon>Papilionoideae</taxon>
        <taxon>50 kb inversion clade</taxon>
        <taxon>NPAAA clade</taxon>
        <taxon>Hologalegina</taxon>
        <taxon>IRL clade</taxon>
        <taxon>Trifolieae</taxon>
        <taxon>Trifolium</taxon>
    </lineage>
</organism>
<dbReference type="AlphaFoldDB" id="A0A392V6I3"/>
<reference evidence="2 3" key="1">
    <citation type="journal article" date="2018" name="Front. Plant Sci.">
        <title>Red Clover (Trifolium pratense) and Zigzag Clover (T. medium) - A Picture of Genomic Similarities and Differences.</title>
        <authorList>
            <person name="Dluhosova J."/>
            <person name="Istvanek J."/>
            <person name="Nedelnik J."/>
            <person name="Repkova J."/>
        </authorList>
    </citation>
    <scope>NUCLEOTIDE SEQUENCE [LARGE SCALE GENOMIC DNA]</scope>
    <source>
        <strain evidence="3">cv. 10/8</strain>
        <tissue evidence="2">Leaf</tissue>
    </source>
</reference>
<accession>A0A392V6I3</accession>
<keyword evidence="3" id="KW-1185">Reference proteome</keyword>
<sequence length="42" mass="4473">QQSAHGAQELAHGAPVAASNPASAPHTLLLRLILSWQQDHCF</sequence>
<comment type="caution">
    <text evidence="2">The sequence shown here is derived from an EMBL/GenBank/DDBJ whole genome shotgun (WGS) entry which is preliminary data.</text>
</comment>
<evidence type="ECO:0000256" key="1">
    <source>
        <dbReference type="SAM" id="MobiDB-lite"/>
    </source>
</evidence>
<protein>
    <submittedName>
        <fullName evidence="2">Uncharacterized protein</fullName>
    </submittedName>
</protein>
<feature type="non-terminal residue" evidence="2">
    <location>
        <position position="1"/>
    </location>
</feature>
<evidence type="ECO:0000313" key="2">
    <source>
        <dbReference type="EMBL" id="MCI82879.1"/>
    </source>
</evidence>
<proteinExistence type="predicted"/>
<evidence type="ECO:0000313" key="3">
    <source>
        <dbReference type="Proteomes" id="UP000265520"/>
    </source>
</evidence>
<dbReference type="EMBL" id="LXQA011053705">
    <property type="protein sequence ID" value="MCI82879.1"/>
    <property type="molecule type" value="Genomic_DNA"/>
</dbReference>